<reference evidence="3 4" key="1">
    <citation type="submission" date="2017-07" db="EMBL/GenBank/DDBJ databases">
        <title>Shotgun whole genome sequences of three halophilic bacterial isolates.</title>
        <authorList>
            <person name="Pozzo T."/>
            <person name="Higdon S.M."/>
            <person name="Quillaguaman J."/>
        </authorList>
    </citation>
    <scope>NUCLEOTIDE SEQUENCE [LARGE SCALE GENOMIC DNA]</scope>
    <source>
        <strain evidence="3 4">BU-1</strain>
    </source>
</reference>
<dbReference type="PANTHER" id="PTHR30590">
    <property type="entry name" value="INNER MEMBRANE PROTEIN"/>
    <property type="match status" value="1"/>
</dbReference>
<evidence type="ECO:0000259" key="2">
    <source>
        <dbReference type="Pfam" id="PF04235"/>
    </source>
</evidence>
<gene>
    <name evidence="3" type="ORF">CFN03_07940</name>
</gene>
<evidence type="ECO:0000256" key="1">
    <source>
        <dbReference type="SAM" id="Phobius"/>
    </source>
</evidence>
<dbReference type="InterPro" id="IPR052529">
    <property type="entry name" value="Bact_Transport_Assoc"/>
</dbReference>
<dbReference type="Pfam" id="PF04235">
    <property type="entry name" value="DUF418"/>
    <property type="match status" value="1"/>
</dbReference>
<feature type="transmembrane region" description="Helical" evidence="1">
    <location>
        <begin position="245"/>
        <end position="264"/>
    </location>
</feature>
<dbReference type="EMBL" id="NPEZ01000003">
    <property type="protein sequence ID" value="OZT77000.1"/>
    <property type="molecule type" value="Genomic_DNA"/>
</dbReference>
<comment type="caution">
    <text evidence="3">The sequence shown here is derived from an EMBL/GenBank/DDBJ whole genome shotgun (WGS) entry which is preliminary data.</text>
</comment>
<feature type="transmembrane region" description="Helical" evidence="1">
    <location>
        <begin position="284"/>
        <end position="306"/>
    </location>
</feature>
<feature type="transmembrane region" description="Helical" evidence="1">
    <location>
        <begin position="21"/>
        <end position="43"/>
    </location>
</feature>
<keyword evidence="1" id="KW-0812">Transmembrane</keyword>
<evidence type="ECO:0000313" key="4">
    <source>
        <dbReference type="Proteomes" id="UP000216682"/>
    </source>
</evidence>
<organism evidence="3 4">
    <name type="scientific">Salinicoccus roseus</name>
    <dbReference type="NCBI Taxonomy" id="45670"/>
    <lineage>
        <taxon>Bacteria</taxon>
        <taxon>Bacillati</taxon>
        <taxon>Bacillota</taxon>
        <taxon>Bacilli</taxon>
        <taxon>Bacillales</taxon>
        <taxon>Staphylococcaceae</taxon>
        <taxon>Salinicoccus</taxon>
    </lineage>
</organism>
<dbReference type="AlphaFoldDB" id="A0A265E650"/>
<feature type="transmembrane region" description="Helical" evidence="1">
    <location>
        <begin position="211"/>
        <end position="233"/>
    </location>
</feature>
<feature type="domain" description="DUF418" evidence="2">
    <location>
        <begin position="240"/>
        <end position="365"/>
    </location>
</feature>
<protein>
    <submittedName>
        <fullName evidence="3">DUF418 domain-containing protein</fullName>
    </submittedName>
</protein>
<feature type="transmembrane region" description="Helical" evidence="1">
    <location>
        <begin position="341"/>
        <end position="361"/>
    </location>
</feature>
<dbReference type="PANTHER" id="PTHR30590:SF2">
    <property type="entry name" value="INNER MEMBRANE PROTEIN"/>
    <property type="match status" value="1"/>
</dbReference>
<feature type="transmembrane region" description="Helical" evidence="1">
    <location>
        <begin position="124"/>
        <end position="151"/>
    </location>
</feature>
<dbReference type="InterPro" id="IPR007349">
    <property type="entry name" value="DUF418"/>
</dbReference>
<dbReference type="OrthoDB" id="2386713at2"/>
<keyword evidence="1" id="KW-0472">Membrane</keyword>
<proteinExistence type="predicted"/>
<evidence type="ECO:0000313" key="3">
    <source>
        <dbReference type="EMBL" id="OZT77000.1"/>
    </source>
</evidence>
<feature type="transmembrane region" description="Helical" evidence="1">
    <location>
        <begin position="63"/>
        <end position="85"/>
    </location>
</feature>
<dbReference type="Proteomes" id="UP000216682">
    <property type="component" value="Unassembled WGS sequence"/>
</dbReference>
<keyword evidence="1" id="KW-1133">Transmembrane helix</keyword>
<sequence>MLRYTYISLIMERLNLMTDSTRSSIILGLAFLGILLMNGLFFMMPYEALNPYEYLSGSNLSTFQVLDIFIGGAIVPLVALATGYLINAFRHYGIGNLAKVAAFVLALGIVQTFFIFAFDFLPGLVLMALVALLFLKAHWAVSLLAALLLFFFHLTANVLVGFFASVGSPTDIIYTAMQDVQEFTSVFRSTDYFAIIALNIELFSRNVISTLYGLLFTVLPWLLVGMSLGRLDIVRFIRSNPVMHIILFIVLAGGGMAIKMIQVLTLGSYSGRLLAENFGGPVLALGYFLLMMYLTTIVPSSVLEVFRRMGRYFLTLYILSNVVFMMIFYGIGAGMYGEMEIAAMIWTVLIILVFLMVLATVMHRYRIRSIEDLFTHNSENGINR</sequence>
<feature type="transmembrane region" description="Helical" evidence="1">
    <location>
        <begin position="313"/>
        <end position="335"/>
    </location>
</feature>
<accession>A0A265E650</accession>
<feature type="transmembrane region" description="Helical" evidence="1">
    <location>
        <begin position="97"/>
        <end position="118"/>
    </location>
</feature>
<name>A0A265E650_9STAP</name>